<dbReference type="Gene3D" id="2.30.42.10">
    <property type="match status" value="1"/>
</dbReference>
<comment type="caution">
    <text evidence="2">The sequence shown here is derived from an EMBL/GenBank/DDBJ whole genome shotgun (WGS) entry which is preliminary data.</text>
</comment>
<dbReference type="PANTHER" id="PTHR32060:SF30">
    <property type="entry name" value="CARBOXY-TERMINAL PROCESSING PROTEASE CTPA"/>
    <property type="match status" value="1"/>
</dbReference>
<dbReference type="InterPro" id="IPR036034">
    <property type="entry name" value="PDZ_sf"/>
</dbReference>
<keyword evidence="3" id="KW-1185">Reference proteome</keyword>
<dbReference type="Pfam" id="PF03572">
    <property type="entry name" value="Peptidase_S41"/>
    <property type="match status" value="1"/>
</dbReference>
<dbReference type="PANTHER" id="PTHR32060">
    <property type="entry name" value="TAIL-SPECIFIC PROTEASE"/>
    <property type="match status" value="1"/>
</dbReference>
<dbReference type="SUPFAM" id="SSF52096">
    <property type="entry name" value="ClpP/crotonase"/>
    <property type="match status" value="1"/>
</dbReference>
<proteinExistence type="predicted"/>
<dbReference type="EMBL" id="JBHLYW010000022">
    <property type="protein sequence ID" value="MFC0079512.1"/>
    <property type="molecule type" value="Genomic_DNA"/>
</dbReference>
<dbReference type="InterPro" id="IPR029045">
    <property type="entry name" value="ClpP/crotonase-like_dom_sf"/>
</dbReference>
<evidence type="ECO:0000313" key="3">
    <source>
        <dbReference type="Proteomes" id="UP001589734"/>
    </source>
</evidence>
<evidence type="ECO:0000259" key="1">
    <source>
        <dbReference type="SMART" id="SM00245"/>
    </source>
</evidence>
<dbReference type="Proteomes" id="UP001589734">
    <property type="component" value="Unassembled WGS sequence"/>
</dbReference>
<dbReference type="Gene3D" id="3.90.226.10">
    <property type="entry name" value="2-enoyl-CoA Hydratase, Chain A, domain 1"/>
    <property type="match status" value="1"/>
</dbReference>
<reference evidence="2 3" key="1">
    <citation type="submission" date="2024-09" db="EMBL/GenBank/DDBJ databases">
        <authorList>
            <person name="Sun Q."/>
            <person name="Mori K."/>
        </authorList>
    </citation>
    <scope>NUCLEOTIDE SEQUENCE [LARGE SCALE GENOMIC DNA]</scope>
    <source>
        <strain evidence="2 3">CGMCC 1.12926</strain>
    </source>
</reference>
<feature type="domain" description="Tail specific protease" evidence="1">
    <location>
        <begin position="342"/>
        <end position="525"/>
    </location>
</feature>
<dbReference type="SUPFAM" id="SSF50156">
    <property type="entry name" value="PDZ domain-like"/>
    <property type="match status" value="1"/>
</dbReference>
<dbReference type="RefSeq" id="WP_379687156.1">
    <property type="nucleotide sequence ID" value="NZ_JBHLYW010000022.1"/>
</dbReference>
<organism evidence="2 3">
    <name type="scientific">Flavobacterium procerum</name>
    <dbReference type="NCBI Taxonomy" id="1455569"/>
    <lineage>
        <taxon>Bacteria</taxon>
        <taxon>Pseudomonadati</taxon>
        <taxon>Bacteroidota</taxon>
        <taxon>Flavobacteriia</taxon>
        <taxon>Flavobacteriales</taxon>
        <taxon>Flavobacteriaceae</taxon>
        <taxon>Flavobacterium</taxon>
    </lineage>
</organism>
<protein>
    <submittedName>
        <fullName evidence="2">S41 family peptidase</fullName>
    </submittedName>
</protein>
<accession>A0ABV6BZS2</accession>
<sequence>MRKLRLLLCILSLQIGYSQNNVSEVKKLMTTAKVWGFLKYYHPNVANGSKQWDNQLIQILPQIEKSKTALEFSKIIENWVDSLGMVKEINIVPSKDVIYYDRNFDLSWIVQNELFSKDLSQKLKLIEVNRYQGVPYYVGNTEAGNIFLMNEKSIDFQWSNKSLRLLALFRYWNIIEYFYPYKYLMDKSWSKTLEDMLPNFLNVNNEDDFKLAMLKLVVRINDTHSSFYYTMSKNIGKMRKFLPMSCVILDQKMVVTEILSDTLAEHYDIKIGDVINKVDGKTIAQIIRDERPYISASNESAYVLNLVSEISSGYNDFIDLEFTRNKITTSKRVECFDYNISHSNEFKKSKKEKFYVLEDNIGYVNMGKLKISEVPLMIDKLRDTQAIILDSRNYPKGANFEISKFLNSSPKPFAKYTIPDLSYPGKFYWLQELSICGIENKNNYKGKVIILVNENSLSQSEWATMCFQTADNAKVIGSQTAGADGNTSHIDFVKDYDAPFSGIGVYYPDGKETQRIGIVPDIVVKRSISGIQQGKDEVLDRAIFYIKNDK</sequence>
<name>A0ABV6BZS2_9FLAO</name>
<gene>
    <name evidence="2" type="ORF">ACFFLS_20875</name>
</gene>
<dbReference type="SMART" id="SM00245">
    <property type="entry name" value="TSPc"/>
    <property type="match status" value="1"/>
</dbReference>
<evidence type="ECO:0000313" key="2">
    <source>
        <dbReference type="EMBL" id="MFC0079512.1"/>
    </source>
</evidence>
<dbReference type="InterPro" id="IPR005151">
    <property type="entry name" value="Tail-specific_protease"/>
</dbReference>